<dbReference type="GO" id="GO:0003937">
    <property type="term" value="F:IMP cyclohydrolase activity"/>
    <property type="evidence" value="ECO:0007669"/>
    <property type="project" value="UniProtKB-UniRule"/>
</dbReference>
<dbReference type="InterPro" id="IPR011607">
    <property type="entry name" value="MGS-like_dom"/>
</dbReference>
<keyword evidence="5 10" id="KW-0658">Purine biosynthesis</keyword>
<dbReference type="FunFam" id="3.40.140.20:FF:000001">
    <property type="entry name" value="Bifunctional purine biosynthesis protein PurH"/>
    <property type="match status" value="1"/>
</dbReference>
<keyword evidence="7 10" id="KW-0511">Multifunctional enzyme</keyword>
<dbReference type="Pfam" id="PF01808">
    <property type="entry name" value="AICARFT_IMPCHas"/>
    <property type="match status" value="1"/>
</dbReference>
<comment type="pathway">
    <text evidence="1 10">Purine metabolism; IMP biosynthesis via de novo pathway; IMP from 5-formamido-1-(5-phospho-D-ribosyl)imidazole-4-carboxamide: step 1/1.</text>
</comment>
<dbReference type="Pfam" id="PF02142">
    <property type="entry name" value="MGS"/>
    <property type="match status" value="1"/>
</dbReference>
<dbReference type="InterPro" id="IPR002695">
    <property type="entry name" value="PurH-like"/>
</dbReference>
<evidence type="ECO:0000313" key="12">
    <source>
        <dbReference type="EMBL" id="RAK20964.1"/>
    </source>
</evidence>
<sequence length="539" mass="59567">MTILRSITTFAPRKQQHLSETIQIQQHNTMNTTKKIASALISVFDKNGLEPIVKALHQNNVTIYSTGGTETFIKDLGIPVVAVEDITAFPEILGGRVKTLHPKIFGGILNRQDHAGDVEQMKEFNIPQIDLVIVDLYPFEKTVASGASEQDIIEKIDIGGISLIRAAAKNFKDTVIVPSVEQYVPFLNFYTENNGATTLENRKLLASRAFNVSSHYDSAIFNYFNQVFEEPVLKISEQNGNVLRYGENPHQKGFFYGDFDKMFTKVHGKELSYNNLLDVDAAVNLMNEFKNDNPTFAILKHNNACGLATRSTMKEAYLDALAGDPTSAFGGVLIANGKIDVATANEINQLFCEVVIAPSYDQEAIDILEEKKNRIILILNDVELPQTTVRTCLNGVLVQDKDNVTDSKDHLKTVTTAVPTAEEIEDLLFASKICKHTKSNTIVFAKNKQLFASGTGQTSRVDALRHAIEKATSFEFDLTGAVMASDAFFPFPDCVEIANKAGITAVIQPGGSIKDELSINYCNDNNMAMVFTGIRHFKH</sequence>
<dbReference type="FunFam" id="3.40.50.1380:FF:000001">
    <property type="entry name" value="Bifunctional purine biosynthesis protein PurH"/>
    <property type="match status" value="1"/>
</dbReference>
<dbReference type="GO" id="GO:0006189">
    <property type="term" value="P:'de novo' IMP biosynthetic process"/>
    <property type="evidence" value="ECO:0007669"/>
    <property type="project" value="UniProtKB-UniRule"/>
</dbReference>
<dbReference type="GO" id="GO:0005829">
    <property type="term" value="C:cytosol"/>
    <property type="evidence" value="ECO:0007669"/>
    <property type="project" value="TreeGrafter"/>
</dbReference>
<dbReference type="NCBIfam" id="NF002049">
    <property type="entry name" value="PRK00881.1"/>
    <property type="match status" value="1"/>
</dbReference>
<comment type="caution">
    <text evidence="12">The sequence shown here is derived from an EMBL/GenBank/DDBJ whole genome shotgun (WGS) entry which is preliminary data.</text>
</comment>
<dbReference type="Gene3D" id="3.40.50.1380">
    <property type="entry name" value="Methylglyoxal synthase-like domain"/>
    <property type="match status" value="1"/>
</dbReference>
<reference evidence="12 13" key="1">
    <citation type="submission" date="2018-06" db="EMBL/GenBank/DDBJ databases">
        <title>Genomic Encyclopedia of Type Strains, Phase III (KMG-III): the genomes of soil and plant-associated and newly described type strains.</title>
        <authorList>
            <person name="Whitman W."/>
        </authorList>
    </citation>
    <scope>NUCLEOTIDE SEQUENCE [LARGE SCALE GENOMIC DNA]</scope>
    <source>
        <strain evidence="12 13">CGMCC 1.12398</strain>
    </source>
</reference>
<dbReference type="InterPro" id="IPR016193">
    <property type="entry name" value="Cytidine_deaminase-like"/>
</dbReference>
<dbReference type="EMBL" id="QLMI01000006">
    <property type="protein sequence ID" value="RAK20964.1"/>
    <property type="molecule type" value="Genomic_DNA"/>
</dbReference>
<dbReference type="Gene3D" id="3.40.140.20">
    <property type="match status" value="2"/>
</dbReference>
<dbReference type="AlphaFoldDB" id="A0A327YJ03"/>
<dbReference type="HAMAP" id="MF_00139">
    <property type="entry name" value="PurH"/>
    <property type="match status" value="1"/>
</dbReference>
<dbReference type="GO" id="GO:0004643">
    <property type="term" value="F:phosphoribosylaminoimidazolecarboxamide formyltransferase activity"/>
    <property type="evidence" value="ECO:0007669"/>
    <property type="project" value="UniProtKB-UniRule"/>
</dbReference>
<dbReference type="NCBIfam" id="TIGR00355">
    <property type="entry name" value="purH"/>
    <property type="match status" value="1"/>
</dbReference>
<evidence type="ECO:0000259" key="11">
    <source>
        <dbReference type="PROSITE" id="PS51855"/>
    </source>
</evidence>
<evidence type="ECO:0000256" key="5">
    <source>
        <dbReference type="ARBA" id="ARBA00022755"/>
    </source>
</evidence>
<dbReference type="CDD" id="cd01421">
    <property type="entry name" value="IMPCH"/>
    <property type="match status" value="1"/>
</dbReference>
<dbReference type="EC" id="3.5.4.10" evidence="10"/>
<organism evidence="12 13">
    <name type="scientific">Flavobacterium aquaticum</name>
    <dbReference type="NCBI Taxonomy" id="1236486"/>
    <lineage>
        <taxon>Bacteria</taxon>
        <taxon>Pseudomonadati</taxon>
        <taxon>Bacteroidota</taxon>
        <taxon>Flavobacteriia</taxon>
        <taxon>Flavobacteriales</taxon>
        <taxon>Flavobacteriaceae</taxon>
        <taxon>Flavobacterium</taxon>
    </lineage>
</organism>
<accession>A0A327YJ03</accession>
<evidence type="ECO:0000256" key="8">
    <source>
        <dbReference type="ARBA" id="ARBA00050488"/>
    </source>
</evidence>
<dbReference type="InterPro" id="IPR024051">
    <property type="entry name" value="AICAR_Tfase_dup_dom_sf"/>
</dbReference>
<evidence type="ECO:0000256" key="4">
    <source>
        <dbReference type="ARBA" id="ARBA00022679"/>
    </source>
</evidence>
<protein>
    <recommendedName>
        <fullName evidence="10">Bifunctional purine biosynthesis protein PurH</fullName>
    </recommendedName>
    <domain>
        <recommendedName>
            <fullName evidence="10">Phosphoribosylaminoimidazolecarboxamide formyltransferase</fullName>
            <ecNumber evidence="10">2.1.2.3</ecNumber>
        </recommendedName>
        <alternativeName>
            <fullName evidence="10">AICAR transformylase</fullName>
        </alternativeName>
    </domain>
    <domain>
        <recommendedName>
            <fullName evidence="10">IMP cyclohydrolase</fullName>
            <ecNumber evidence="10">3.5.4.10</ecNumber>
        </recommendedName>
        <alternativeName>
            <fullName evidence="10">ATIC</fullName>
        </alternativeName>
        <alternativeName>
            <fullName evidence="10">IMP synthase</fullName>
        </alternativeName>
        <alternativeName>
            <fullName evidence="10">Inosinicase</fullName>
        </alternativeName>
    </domain>
</protein>
<proteinExistence type="inferred from homology"/>
<gene>
    <name evidence="10" type="primary">purH</name>
    <name evidence="12" type="ORF">B0I03_10674</name>
</gene>
<comment type="catalytic activity">
    <reaction evidence="8 10">
        <text>(6R)-10-formyltetrahydrofolate + 5-amino-1-(5-phospho-beta-D-ribosyl)imidazole-4-carboxamide = 5-formamido-1-(5-phospho-D-ribosyl)imidazole-4-carboxamide + (6S)-5,6,7,8-tetrahydrofolate</text>
        <dbReference type="Rhea" id="RHEA:22192"/>
        <dbReference type="ChEBI" id="CHEBI:57453"/>
        <dbReference type="ChEBI" id="CHEBI:58467"/>
        <dbReference type="ChEBI" id="CHEBI:58475"/>
        <dbReference type="ChEBI" id="CHEBI:195366"/>
        <dbReference type="EC" id="2.1.2.3"/>
    </reaction>
</comment>
<keyword evidence="4 10" id="KW-0808">Transferase</keyword>
<dbReference type="Proteomes" id="UP000249620">
    <property type="component" value="Unassembled WGS sequence"/>
</dbReference>
<evidence type="ECO:0000256" key="1">
    <source>
        <dbReference type="ARBA" id="ARBA00004844"/>
    </source>
</evidence>
<keyword evidence="13" id="KW-1185">Reference proteome</keyword>
<dbReference type="SUPFAM" id="SSF52335">
    <property type="entry name" value="Methylglyoxal synthase-like"/>
    <property type="match status" value="1"/>
</dbReference>
<evidence type="ECO:0000256" key="10">
    <source>
        <dbReference type="HAMAP-Rule" id="MF_00139"/>
    </source>
</evidence>
<evidence type="ECO:0000256" key="7">
    <source>
        <dbReference type="ARBA" id="ARBA00023268"/>
    </source>
</evidence>
<evidence type="ECO:0000313" key="13">
    <source>
        <dbReference type="Proteomes" id="UP000249620"/>
    </source>
</evidence>
<dbReference type="PANTHER" id="PTHR11692">
    <property type="entry name" value="BIFUNCTIONAL PURINE BIOSYNTHESIS PROTEIN PURH"/>
    <property type="match status" value="1"/>
</dbReference>
<evidence type="ECO:0000256" key="3">
    <source>
        <dbReference type="ARBA" id="ARBA00007667"/>
    </source>
</evidence>
<evidence type="ECO:0000256" key="6">
    <source>
        <dbReference type="ARBA" id="ARBA00022801"/>
    </source>
</evidence>
<comment type="similarity">
    <text evidence="3 10">Belongs to the PurH family.</text>
</comment>
<keyword evidence="6 10" id="KW-0378">Hydrolase</keyword>
<dbReference type="UniPathway" id="UPA00074">
    <property type="reaction ID" value="UER00133"/>
</dbReference>
<dbReference type="EC" id="2.1.2.3" evidence="10"/>
<comment type="domain">
    <text evidence="10">The IMP cyclohydrolase activity resides in the N-terminal region.</text>
</comment>
<evidence type="ECO:0000256" key="9">
    <source>
        <dbReference type="ARBA" id="ARBA00050687"/>
    </source>
</evidence>
<dbReference type="InterPro" id="IPR036914">
    <property type="entry name" value="MGS-like_dom_sf"/>
</dbReference>
<dbReference type="FunFam" id="3.40.140.20:FF:000005">
    <property type="entry name" value="Bifunctional purine biosynthesis protein PurH"/>
    <property type="match status" value="1"/>
</dbReference>
<evidence type="ECO:0000256" key="2">
    <source>
        <dbReference type="ARBA" id="ARBA00004954"/>
    </source>
</evidence>
<name>A0A327YJ03_9FLAO</name>
<dbReference type="PIRSF" id="PIRSF000414">
    <property type="entry name" value="AICARFT_IMPCHas"/>
    <property type="match status" value="1"/>
</dbReference>
<dbReference type="PROSITE" id="PS51855">
    <property type="entry name" value="MGS"/>
    <property type="match status" value="1"/>
</dbReference>
<dbReference type="PANTHER" id="PTHR11692:SF0">
    <property type="entry name" value="BIFUNCTIONAL PURINE BIOSYNTHESIS PROTEIN ATIC"/>
    <property type="match status" value="1"/>
</dbReference>
<dbReference type="SMART" id="SM00798">
    <property type="entry name" value="AICARFT_IMPCHas"/>
    <property type="match status" value="1"/>
</dbReference>
<feature type="domain" description="MGS-like" evidence="11">
    <location>
        <begin position="28"/>
        <end position="178"/>
    </location>
</feature>
<comment type="pathway">
    <text evidence="2 10">Purine metabolism; IMP biosynthesis via de novo pathway; 5-formamido-1-(5-phospho-D-ribosyl)imidazole-4-carboxamide from 5-amino-1-(5-phospho-D-ribosyl)imidazole-4-carboxamide (10-formyl THF route): step 1/1.</text>
</comment>
<dbReference type="SUPFAM" id="SSF53927">
    <property type="entry name" value="Cytidine deaminase-like"/>
    <property type="match status" value="1"/>
</dbReference>
<dbReference type="SMART" id="SM00851">
    <property type="entry name" value="MGS"/>
    <property type="match status" value="1"/>
</dbReference>
<comment type="catalytic activity">
    <reaction evidence="9 10">
        <text>IMP + H2O = 5-formamido-1-(5-phospho-D-ribosyl)imidazole-4-carboxamide</text>
        <dbReference type="Rhea" id="RHEA:18445"/>
        <dbReference type="ChEBI" id="CHEBI:15377"/>
        <dbReference type="ChEBI" id="CHEBI:58053"/>
        <dbReference type="ChEBI" id="CHEBI:58467"/>
        <dbReference type="EC" id="3.5.4.10"/>
    </reaction>
</comment>